<dbReference type="GO" id="GO:0016853">
    <property type="term" value="F:isomerase activity"/>
    <property type="evidence" value="ECO:0007669"/>
    <property type="project" value="UniProtKB-KW"/>
</dbReference>
<reference evidence="8 9" key="1">
    <citation type="submission" date="2017-01" db="EMBL/GenBank/DDBJ databases">
        <authorList>
            <person name="Varghese N."/>
            <person name="Submissions S."/>
        </authorList>
    </citation>
    <scope>NUCLEOTIDE SEQUENCE [LARGE SCALE GENOMIC DNA]</scope>
    <source>
        <strain evidence="8 9">DSM 2061</strain>
    </source>
</reference>
<evidence type="ECO:0000313" key="9">
    <source>
        <dbReference type="Proteomes" id="UP000185728"/>
    </source>
</evidence>
<comment type="catalytic activity">
    <reaction evidence="7">
        <text>aldehydo-D-galacturonate = keto-D-tagaturonate</text>
        <dbReference type="Rhea" id="RHEA:27702"/>
        <dbReference type="ChEBI" id="CHEBI:12952"/>
        <dbReference type="ChEBI" id="CHEBI:17886"/>
    </reaction>
</comment>
<keyword evidence="6 7" id="KW-0413">Isomerase</keyword>
<evidence type="ECO:0000256" key="4">
    <source>
        <dbReference type="ARBA" id="ARBA00012546"/>
    </source>
</evidence>
<dbReference type="EC" id="5.3.1.12" evidence="4 7"/>
<proteinExistence type="inferred from homology"/>
<evidence type="ECO:0000313" key="8">
    <source>
        <dbReference type="EMBL" id="SIS39138.1"/>
    </source>
</evidence>
<evidence type="ECO:0000256" key="2">
    <source>
        <dbReference type="ARBA" id="ARBA00004892"/>
    </source>
</evidence>
<evidence type="ECO:0000256" key="7">
    <source>
        <dbReference type="HAMAP-Rule" id="MF_00675"/>
    </source>
</evidence>
<gene>
    <name evidence="7" type="primary">uxaC</name>
    <name evidence="8" type="ORF">SAMN05421766_101395</name>
</gene>
<dbReference type="Proteomes" id="UP000185728">
    <property type="component" value="Unassembled WGS sequence"/>
</dbReference>
<comment type="caution">
    <text evidence="8">The sequence shown here is derived from an EMBL/GenBank/DDBJ whole genome shotgun (WGS) entry which is preliminary data.</text>
</comment>
<protein>
    <recommendedName>
        <fullName evidence="5 7">Uronate isomerase</fullName>
        <ecNumber evidence="4 7">5.3.1.12</ecNumber>
    </recommendedName>
    <alternativeName>
        <fullName evidence="7">Glucuronate isomerase</fullName>
    </alternativeName>
    <alternativeName>
        <fullName evidence="7">Uronic isomerase</fullName>
    </alternativeName>
</protein>
<dbReference type="Gene3D" id="3.20.20.140">
    <property type="entry name" value="Metal-dependent hydrolases"/>
    <property type="match status" value="1"/>
</dbReference>
<evidence type="ECO:0000256" key="3">
    <source>
        <dbReference type="ARBA" id="ARBA00008397"/>
    </source>
</evidence>
<dbReference type="PANTHER" id="PTHR30068">
    <property type="entry name" value="URONATE ISOMERASE"/>
    <property type="match status" value="1"/>
</dbReference>
<evidence type="ECO:0000256" key="1">
    <source>
        <dbReference type="ARBA" id="ARBA00001165"/>
    </source>
</evidence>
<keyword evidence="9" id="KW-1185">Reference proteome</keyword>
<accession>A0ABY1KIL8</accession>
<dbReference type="Gene3D" id="1.10.2020.10">
    <property type="entry name" value="uronate isomerase, domain 2, chain A"/>
    <property type="match status" value="1"/>
</dbReference>
<comment type="catalytic activity">
    <reaction evidence="1 7">
        <text>D-glucuronate = D-fructuronate</text>
        <dbReference type="Rhea" id="RHEA:13049"/>
        <dbReference type="ChEBI" id="CHEBI:58720"/>
        <dbReference type="ChEBI" id="CHEBI:59863"/>
        <dbReference type="EC" id="5.3.1.12"/>
    </reaction>
</comment>
<name>A0ABY1KIL8_9FLAO</name>
<comment type="similarity">
    <text evidence="3 7">Belongs to the metallo-dependent hydrolases superfamily. Uronate isomerase family.</text>
</comment>
<sequence length="520" mass="59779">MLILASVWCPNVDCVVFLAYTRIVTYFRGSRLLLKPPESPAQEKRSSNYVEKPIKVTKFLDDNFLLESKQAQTLYHEYAAQMPIIDYHNHLPPKDLAENRVFTSITKAWIDGDHYKWRAMRTLGIDEKYITGDATDKEKFMKWAQAVPHTMRNPLYHWTHLELSRYFGITETLSEKNASSVYDATTEMLQSQDYGARGLITKMNVDVLCTTEDPIDTLEYHQQLVKSNFKTKVSTAFRPDKAILIGSETYNDYVDSLSKVCDTEITTYDELCDALRQRIEYFNSNGCFVCDHGLSHLYAEDFTESEVKAIFKQRRGGSPVSPLEAAKFQSALLLFLSETYHEFGWVQQFHLGALRNNNTRMLSELGPDTGWDSIGDYSQGESLSKFLDTLDSKNKLTKTILYNLNPWDNALMATMTGNFNDGSVKGKVQWGSGWWFLDQKHGMIDQINTSSNMGLISCFIGMLTDSRSFLSFPRHEYFRRILCNLFGNEMAKGELPNDMEWIGTMVRNICYNNAKEYFDL</sequence>
<dbReference type="NCBIfam" id="NF002794">
    <property type="entry name" value="PRK02925.1"/>
    <property type="match status" value="1"/>
</dbReference>
<dbReference type="Pfam" id="PF02614">
    <property type="entry name" value="UxaC"/>
    <property type="match status" value="1"/>
</dbReference>
<dbReference type="EMBL" id="FTOB01000001">
    <property type="protein sequence ID" value="SIS39138.1"/>
    <property type="molecule type" value="Genomic_DNA"/>
</dbReference>
<evidence type="ECO:0000256" key="6">
    <source>
        <dbReference type="ARBA" id="ARBA00023235"/>
    </source>
</evidence>
<dbReference type="InterPro" id="IPR003766">
    <property type="entry name" value="Uronate_isomerase"/>
</dbReference>
<dbReference type="InterPro" id="IPR032466">
    <property type="entry name" value="Metal_Hydrolase"/>
</dbReference>
<dbReference type="PANTHER" id="PTHR30068:SF4">
    <property type="entry name" value="URONATE ISOMERASE"/>
    <property type="match status" value="1"/>
</dbReference>
<organism evidence="8 9">
    <name type="scientific">Zobellia uliginosa</name>
    <dbReference type="NCBI Taxonomy" id="143224"/>
    <lineage>
        <taxon>Bacteria</taxon>
        <taxon>Pseudomonadati</taxon>
        <taxon>Bacteroidota</taxon>
        <taxon>Flavobacteriia</taxon>
        <taxon>Flavobacteriales</taxon>
        <taxon>Flavobacteriaceae</taxon>
        <taxon>Zobellia</taxon>
    </lineage>
</organism>
<evidence type="ECO:0000256" key="5">
    <source>
        <dbReference type="ARBA" id="ARBA00020555"/>
    </source>
</evidence>
<dbReference type="SUPFAM" id="SSF51556">
    <property type="entry name" value="Metallo-dependent hydrolases"/>
    <property type="match status" value="1"/>
</dbReference>
<comment type="pathway">
    <text evidence="2 7">Carbohydrate metabolism; pentose and glucuronate interconversion.</text>
</comment>
<dbReference type="HAMAP" id="MF_00675">
    <property type="entry name" value="UxaC"/>
    <property type="match status" value="1"/>
</dbReference>